<evidence type="ECO:0000256" key="2">
    <source>
        <dbReference type="ARBA" id="ARBA00022692"/>
    </source>
</evidence>
<dbReference type="AlphaFoldDB" id="A0A4R9K8V9"/>
<proteinExistence type="predicted"/>
<dbReference type="Gene3D" id="1.20.120.550">
    <property type="entry name" value="Membrane associated eicosanoid/glutathione metabolism-like domain"/>
    <property type="match status" value="1"/>
</dbReference>
<feature type="transmembrane region" description="Helical" evidence="5">
    <location>
        <begin position="116"/>
        <end position="134"/>
    </location>
</feature>
<protein>
    <submittedName>
        <fullName evidence="6">MAPEG family protein</fullName>
    </submittedName>
</protein>
<dbReference type="OrthoDB" id="343936at2"/>
<dbReference type="EMBL" id="RQGF01000028">
    <property type="protein sequence ID" value="TGL61104.1"/>
    <property type="molecule type" value="Genomic_DNA"/>
</dbReference>
<evidence type="ECO:0000313" key="7">
    <source>
        <dbReference type="Proteomes" id="UP000297762"/>
    </source>
</evidence>
<comment type="subcellular location">
    <subcellularLocation>
        <location evidence="1">Membrane</location>
    </subcellularLocation>
</comment>
<comment type="caution">
    <text evidence="6">The sequence shown here is derived from an EMBL/GenBank/DDBJ whole genome shotgun (WGS) entry which is preliminary data.</text>
</comment>
<dbReference type="GO" id="GO:0016020">
    <property type="term" value="C:membrane"/>
    <property type="evidence" value="ECO:0007669"/>
    <property type="project" value="UniProtKB-SubCell"/>
</dbReference>
<evidence type="ECO:0000256" key="5">
    <source>
        <dbReference type="SAM" id="Phobius"/>
    </source>
</evidence>
<keyword evidence="3 5" id="KW-1133">Transmembrane helix</keyword>
<dbReference type="Pfam" id="PF01124">
    <property type="entry name" value="MAPEG"/>
    <property type="match status" value="1"/>
</dbReference>
<sequence length="138" mass="15476">MLNSVFPLIAFTAWTILLVLTVASFRSIQVLLGQKKSNEFPAWVQHGSDLYWRINRAHLNCVETLPIFGVLVLTFLVSGYQNDTFDLLAWIVFGARILQTSAHLSGGGVWNVNVRFAGFLIQHISFATMLVILVRSLL</sequence>
<dbReference type="SUPFAM" id="SSF161084">
    <property type="entry name" value="MAPEG domain-like"/>
    <property type="match status" value="1"/>
</dbReference>
<gene>
    <name evidence="6" type="ORF">EHQ64_12465</name>
</gene>
<dbReference type="InterPro" id="IPR023352">
    <property type="entry name" value="MAPEG-like_dom_sf"/>
</dbReference>
<accession>A0A4R9K8V9</accession>
<name>A0A4R9K8V9_9LEPT</name>
<reference evidence="6" key="1">
    <citation type="journal article" date="2019" name="PLoS Negl. Trop. Dis.">
        <title>Revisiting the worldwide diversity of Leptospira species in the environment.</title>
        <authorList>
            <person name="Vincent A.T."/>
            <person name="Schiettekatte O."/>
            <person name="Bourhy P."/>
            <person name="Veyrier F.J."/>
            <person name="Picardeau M."/>
        </authorList>
    </citation>
    <scope>NUCLEOTIDE SEQUENCE [LARGE SCALE GENOMIC DNA]</scope>
    <source>
        <strain evidence="6">201702455</strain>
    </source>
</reference>
<evidence type="ECO:0000256" key="1">
    <source>
        <dbReference type="ARBA" id="ARBA00004370"/>
    </source>
</evidence>
<dbReference type="InterPro" id="IPR001129">
    <property type="entry name" value="Membr-assoc_MAPEG"/>
</dbReference>
<feature type="transmembrane region" description="Helical" evidence="5">
    <location>
        <begin position="57"/>
        <end position="80"/>
    </location>
</feature>
<evidence type="ECO:0000313" key="6">
    <source>
        <dbReference type="EMBL" id="TGL61104.1"/>
    </source>
</evidence>
<organism evidence="6 7">
    <name type="scientific">Leptospira sarikeiensis</name>
    <dbReference type="NCBI Taxonomy" id="2484943"/>
    <lineage>
        <taxon>Bacteria</taxon>
        <taxon>Pseudomonadati</taxon>
        <taxon>Spirochaetota</taxon>
        <taxon>Spirochaetia</taxon>
        <taxon>Leptospirales</taxon>
        <taxon>Leptospiraceae</taxon>
        <taxon>Leptospira</taxon>
    </lineage>
</organism>
<dbReference type="Proteomes" id="UP000297762">
    <property type="component" value="Unassembled WGS sequence"/>
</dbReference>
<keyword evidence="7" id="KW-1185">Reference proteome</keyword>
<dbReference type="RefSeq" id="WP_135650560.1">
    <property type="nucleotide sequence ID" value="NZ_RQGF01000028.1"/>
</dbReference>
<keyword evidence="4 5" id="KW-0472">Membrane</keyword>
<evidence type="ECO:0000256" key="4">
    <source>
        <dbReference type="ARBA" id="ARBA00023136"/>
    </source>
</evidence>
<evidence type="ECO:0000256" key="3">
    <source>
        <dbReference type="ARBA" id="ARBA00022989"/>
    </source>
</evidence>
<keyword evidence="2 5" id="KW-0812">Transmembrane</keyword>